<comment type="subcellular location">
    <subcellularLocation>
        <location evidence="1">Endoplasmic reticulum membrane</location>
        <topology evidence="1">Single-pass type II membrane protein</topology>
    </subcellularLocation>
</comment>
<comment type="similarity">
    <text evidence="2 9">Belongs to the SPCS3 family.</text>
</comment>
<keyword evidence="3" id="KW-0812">Transmembrane</keyword>
<keyword evidence="6" id="KW-1133">Transmembrane helix</keyword>
<evidence type="ECO:0000256" key="7">
    <source>
        <dbReference type="ARBA" id="ARBA00023136"/>
    </source>
</evidence>
<evidence type="ECO:0000256" key="9">
    <source>
        <dbReference type="PIRNR" id="PIRNR016089"/>
    </source>
</evidence>
<evidence type="ECO:0000256" key="10">
    <source>
        <dbReference type="SAM" id="SignalP"/>
    </source>
</evidence>
<protein>
    <recommendedName>
        <fullName evidence="9">Signal peptidase subunit 3</fullName>
    </recommendedName>
</protein>
<dbReference type="Proteomes" id="UP001212152">
    <property type="component" value="Unassembled WGS sequence"/>
</dbReference>
<dbReference type="InterPro" id="IPR007653">
    <property type="entry name" value="SPC3"/>
</dbReference>
<evidence type="ECO:0000256" key="8">
    <source>
        <dbReference type="ARBA" id="ARBA00045670"/>
    </source>
</evidence>
<dbReference type="PANTHER" id="PTHR12804">
    <property type="entry name" value="MICROSOMAL SIGNAL PEPTIDASE 23 KD SUBUNIT SPC22/23"/>
    <property type="match status" value="1"/>
</dbReference>
<evidence type="ECO:0000256" key="6">
    <source>
        <dbReference type="ARBA" id="ARBA00022989"/>
    </source>
</evidence>
<keyword evidence="10" id="KW-0732">Signal</keyword>
<keyword evidence="4 9" id="KW-0256">Endoplasmic reticulum</keyword>
<evidence type="ECO:0000313" key="12">
    <source>
        <dbReference type="Proteomes" id="UP001212152"/>
    </source>
</evidence>
<feature type="chain" id="PRO_5042178572" description="Signal peptidase subunit 3" evidence="10">
    <location>
        <begin position="28"/>
        <end position="179"/>
    </location>
</feature>
<evidence type="ECO:0000313" key="11">
    <source>
        <dbReference type="EMBL" id="KAJ3179853.1"/>
    </source>
</evidence>
<dbReference type="GO" id="GO:0006465">
    <property type="term" value="P:signal peptide processing"/>
    <property type="evidence" value="ECO:0007669"/>
    <property type="project" value="UniProtKB-UniRule"/>
</dbReference>
<dbReference type="GO" id="GO:0045047">
    <property type="term" value="P:protein targeting to ER"/>
    <property type="evidence" value="ECO:0007669"/>
    <property type="project" value="TreeGrafter"/>
</dbReference>
<name>A0AAD5TR75_9FUNG</name>
<proteinExistence type="inferred from homology"/>
<dbReference type="EMBL" id="JADGJQ010000019">
    <property type="protein sequence ID" value="KAJ3179853.1"/>
    <property type="molecule type" value="Genomic_DNA"/>
</dbReference>
<dbReference type="GO" id="GO:0005787">
    <property type="term" value="C:signal peptidase complex"/>
    <property type="evidence" value="ECO:0007669"/>
    <property type="project" value="UniProtKB-UniRule"/>
</dbReference>
<dbReference type="Pfam" id="PF04573">
    <property type="entry name" value="SPC22"/>
    <property type="match status" value="1"/>
</dbReference>
<comment type="function">
    <text evidence="8">Essential component of the signal peptidase complex (SPC) which catalyzes the cleavage of N-terminal signal sequences from nascent proteins as they are translocated into the lumen of the endoplasmic reticulum. Essential for the SPC catalytic activity, possibly by stabilizing and positioning the active center of the complex close to the lumenal surface. Essential for viability.</text>
</comment>
<evidence type="ECO:0000256" key="5">
    <source>
        <dbReference type="ARBA" id="ARBA00022968"/>
    </source>
</evidence>
<sequence length="179" mass="19816">MFSLAQRGNTLFAFLVSVLFCVLGAVALSGPVLLASAPVGPPHIDVAKVLVKQGRRGGYYDYSQPVTEMAFVHFNMVADLTPHWNWNTKMLFVYVVAEYSTPAHPTNQVVIWDDLITAKEDAEIDLRNQLSEYMTSDMGNKLAGIQANLSLHWNIMPHVGILTKERSGSVPLVFPKVTK</sequence>
<dbReference type="PANTHER" id="PTHR12804:SF0">
    <property type="entry name" value="SIGNAL PEPTIDASE COMPLEX SUBUNIT 3"/>
    <property type="match status" value="1"/>
</dbReference>
<evidence type="ECO:0000256" key="1">
    <source>
        <dbReference type="ARBA" id="ARBA00004648"/>
    </source>
</evidence>
<feature type="signal peptide" evidence="10">
    <location>
        <begin position="1"/>
        <end position="27"/>
    </location>
</feature>
<comment type="caution">
    <text evidence="11">The sequence shown here is derived from an EMBL/GenBank/DDBJ whole genome shotgun (WGS) entry which is preliminary data.</text>
</comment>
<keyword evidence="12" id="KW-1185">Reference proteome</keyword>
<evidence type="ECO:0000256" key="4">
    <source>
        <dbReference type="ARBA" id="ARBA00022824"/>
    </source>
</evidence>
<dbReference type="PIRSF" id="PIRSF016089">
    <property type="entry name" value="SPC22"/>
    <property type="match status" value="1"/>
</dbReference>
<evidence type="ECO:0000256" key="2">
    <source>
        <dbReference type="ARBA" id="ARBA00009289"/>
    </source>
</evidence>
<accession>A0AAD5TR75</accession>
<keyword evidence="7 9" id="KW-0472">Membrane</keyword>
<organism evidence="11 12">
    <name type="scientific">Geranomyces variabilis</name>
    <dbReference type="NCBI Taxonomy" id="109894"/>
    <lineage>
        <taxon>Eukaryota</taxon>
        <taxon>Fungi</taxon>
        <taxon>Fungi incertae sedis</taxon>
        <taxon>Chytridiomycota</taxon>
        <taxon>Chytridiomycota incertae sedis</taxon>
        <taxon>Chytridiomycetes</taxon>
        <taxon>Spizellomycetales</taxon>
        <taxon>Powellomycetaceae</taxon>
        <taxon>Geranomyces</taxon>
    </lineage>
</organism>
<dbReference type="AlphaFoldDB" id="A0AAD5TR75"/>
<reference evidence="11" key="1">
    <citation type="submission" date="2020-05" db="EMBL/GenBank/DDBJ databases">
        <title>Phylogenomic resolution of chytrid fungi.</title>
        <authorList>
            <person name="Stajich J.E."/>
            <person name="Amses K."/>
            <person name="Simmons R."/>
            <person name="Seto K."/>
            <person name="Myers J."/>
            <person name="Bonds A."/>
            <person name="Quandt C.A."/>
            <person name="Barry K."/>
            <person name="Liu P."/>
            <person name="Grigoriev I."/>
            <person name="Longcore J.E."/>
            <person name="James T.Y."/>
        </authorList>
    </citation>
    <scope>NUCLEOTIDE SEQUENCE</scope>
    <source>
        <strain evidence="11">JEL0379</strain>
    </source>
</reference>
<gene>
    <name evidence="11" type="ORF">HDU87_002421</name>
</gene>
<keyword evidence="5" id="KW-0735">Signal-anchor</keyword>
<evidence type="ECO:0000256" key="3">
    <source>
        <dbReference type="ARBA" id="ARBA00022692"/>
    </source>
</evidence>